<protein>
    <submittedName>
        <fullName evidence="1">Uncharacterized protein</fullName>
    </submittedName>
</protein>
<keyword evidence="2" id="KW-1185">Reference proteome</keyword>
<name>A0AAE8YZE6_9CAUD</name>
<dbReference type="EMBL" id="OK272471">
    <property type="protein sequence ID" value="UGO54836.1"/>
    <property type="molecule type" value="Genomic_DNA"/>
</dbReference>
<accession>A0AAE8YZE6</accession>
<proteinExistence type="predicted"/>
<evidence type="ECO:0000313" key="2">
    <source>
        <dbReference type="Proteomes" id="UP000827692"/>
    </source>
</evidence>
<dbReference type="Proteomes" id="UP000827692">
    <property type="component" value="Segment"/>
</dbReference>
<reference evidence="1 2" key="1">
    <citation type="submission" date="2021-09" db="EMBL/GenBank/DDBJ databases">
        <authorList>
            <person name="Lewis J.M."/>
            <person name="Brown D.E."/>
            <person name="Hales J.R."/>
            <person name="Hansen B.R."/>
            <person name="Janda K.E."/>
            <person name="Kotter D.B."/>
            <person name="McCleary W.R."/>
        </authorList>
    </citation>
    <scope>NUCLEOTIDE SEQUENCE [LARGE SCALE GENOMIC DNA]</scope>
</reference>
<organism evidence="1 2">
    <name type="scientific">Escherichia phage JLBYU16</name>
    <dbReference type="NCBI Taxonomy" id="2894738"/>
    <lineage>
        <taxon>Viruses</taxon>
        <taxon>Duplodnaviria</taxon>
        <taxon>Heunggongvirae</taxon>
        <taxon>Uroviricota</taxon>
        <taxon>Caudoviricetes</taxon>
        <taxon>Drexlerviridae</taxon>
        <taxon>Tempevirinae</taxon>
        <taxon>Warwickvirus</taxon>
        <taxon>Warwickvirus JLBYU16</taxon>
    </lineage>
</organism>
<sequence length="64" mass="7350">MMNCSRQKLIDKILKHCAVNSISHEDFIHALLTLLYSDMRAFSTTEHVLCNDDGVLLVTVKRME</sequence>
<evidence type="ECO:0000313" key="1">
    <source>
        <dbReference type="EMBL" id="UGO54836.1"/>
    </source>
</evidence>
<gene>
    <name evidence="1" type="ORF">JLBYU16_14</name>
</gene>